<feature type="compositionally biased region" description="Low complexity" evidence="4">
    <location>
        <begin position="105"/>
        <end position="130"/>
    </location>
</feature>
<comment type="subcellular location">
    <subcellularLocation>
        <location evidence="1">Nucleus</location>
    </subcellularLocation>
</comment>
<evidence type="ECO:0000256" key="3">
    <source>
        <dbReference type="ARBA" id="ARBA00038149"/>
    </source>
</evidence>
<dbReference type="GO" id="GO:0048188">
    <property type="term" value="C:Set1C/COMPASS complex"/>
    <property type="evidence" value="ECO:0007669"/>
    <property type="project" value="InterPro"/>
</dbReference>
<dbReference type="InterPro" id="IPR053835">
    <property type="entry name" value="ASH2L-like_WH"/>
</dbReference>
<dbReference type="EMBL" id="MCGN01000007">
    <property type="protein sequence ID" value="ORY94455.1"/>
    <property type="molecule type" value="Genomic_DNA"/>
</dbReference>
<keyword evidence="2" id="KW-0539">Nucleus</keyword>
<dbReference type="PANTHER" id="PTHR10598">
    <property type="entry name" value="SET1/ASH2 HISTONE METHYLTRANSFERASE COMPLEX SUBUNIT ASH2"/>
    <property type="match status" value="1"/>
</dbReference>
<dbReference type="STRING" id="13706.A0A1X2H7B0"/>
<feature type="compositionally biased region" description="Low complexity" evidence="4">
    <location>
        <begin position="79"/>
        <end position="95"/>
    </location>
</feature>
<dbReference type="InParanoid" id="A0A1X2H7B0"/>
<evidence type="ECO:0000313" key="7">
    <source>
        <dbReference type="Proteomes" id="UP000242180"/>
    </source>
</evidence>
<dbReference type="PANTHER" id="PTHR10598:SF0">
    <property type="entry name" value="SET1_ASH2 HISTONE METHYLTRANSFERASE COMPLEX SUBUNIT ASH2"/>
    <property type="match status" value="1"/>
</dbReference>
<evidence type="ECO:0000256" key="4">
    <source>
        <dbReference type="SAM" id="MobiDB-lite"/>
    </source>
</evidence>
<dbReference type="Gene3D" id="3.90.980.20">
    <property type="match status" value="1"/>
</dbReference>
<dbReference type="SUPFAM" id="SSF49899">
    <property type="entry name" value="Concanavalin A-like lectins/glucanases"/>
    <property type="match status" value="1"/>
</dbReference>
<feature type="domain" description="B30.2/SPRY" evidence="5">
    <location>
        <begin position="176"/>
        <end position="378"/>
    </location>
</feature>
<comment type="caution">
    <text evidence="6">The sequence shown here is derived from an EMBL/GenBank/DDBJ whole genome shotgun (WGS) entry which is preliminary data.</text>
</comment>
<dbReference type="OrthoDB" id="21243at2759"/>
<dbReference type="AlphaFoldDB" id="A0A1X2H7B0"/>
<evidence type="ECO:0000256" key="1">
    <source>
        <dbReference type="ARBA" id="ARBA00004123"/>
    </source>
</evidence>
<comment type="similarity">
    <text evidence="3">Belongs to the cclA family.</text>
</comment>
<evidence type="ECO:0000259" key="5">
    <source>
        <dbReference type="PROSITE" id="PS50188"/>
    </source>
</evidence>
<sequence>MAQWHPEQYFFNKKEIIPYVDKHWRNICTERARTPTWWATLGSCLYSSKDTFIARDERLRSAASDFCLADPDLWHVRPSGSQASSKALPSSSAAAKQKRRSEDYSSSATNTATTTTPHASHHPASTTASHIWRETVSTSPSPRAESPVLPLLNTFSSYSTNSDHPFNRFGFKYIPCKPSILSLVAYQQAENDGRGCQIAIADKSPYISVAQDGLTVTTDKGFRMCRGNVGVKQGSWYWEATIRKADGTAGDGHAPHVRIGWARREACLNAPVGYDAYGYGYRDKTGEKVYCSRPQKFAEPFQTGDVIGLFIHLPPKADAFKSPARKRIPIAYKEHLWFEEKDFRTSKEMEQLADPYYKPTSPEEEYQPARIPGSYMAIYKNGIYQGKMFEDLIDYEDFGRLPEHVLAKHNKKRKKQKKLADVEMPRVRVEEDEFDGVRHQQWTEDPPLKDDGTLGYFPAVSVFRGGMVTCNFGPHFQYEPQEENWKPMSQRYDEYMAEECMWDMLDEISKAWRRNI</sequence>
<dbReference type="FunCoup" id="A0A1X2H7B0">
    <property type="interactions" value="462"/>
</dbReference>
<keyword evidence="7" id="KW-1185">Reference proteome</keyword>
<reference evidence="6 7" key="1">
    <citation type="submission" date="2016-07" db="EMBL/GenBank/DDBJ databases">
        <title>Pervasive Adenine N6-methylation of Active Genes in Fungi.</title>
        <authorList>
            <consortium name="DOE Joint Genome Institute"/>
            <person name="Mondo S.J."/>
            <person name="Dannebaum R.O."/>
            <person name="Kuo R.C."/>
            <person name="Labutti K."/>
            <person name="Haridas S."/>
            <person name="Kuo A."/>
            <person name="Salamov A."/>
            <person name="Ahrendt S.R."/>
            <person name="Lipzen A."/>
            <person name="Sullivan W."/>
            <person name="Andreopoulos W.B."/>
            <person name="Clum A."/>
            <person name="Lindquist E."/>
            <person name="Daum C."/>
            <person name="Ramamoorthy G.K."/>
            <person name="Gryganskyi A."/>
            <person name="Culley D."/>
            <person name="Magnuson J.K."/>
            <person name="James T.Y."/>
            <person name="O'Malley M.A."/>
            <person name="Stajich J.E."/>
            <person name="Spatafora J.W."/>
            <person name="Visel A."/>
            <person name="Grigoriev I.V."/>
        </authorList>
    </citation>
    <scope>NUCLEOTIDE SEQUENCE [LARGE SCALE GENOMIC DNA]</scope>
    <source>
        <strain evidence="6 7">NRRL 2496</strain>
    </source>
</reference>
<dbReference type="Pfam" id="PF00622">
    <property type="entry name" value="SPRY"/>
    <property type="match status" value="1"/>
</dbReference>
<dbReference type="PROSITE" id="PS50188">
    <property type="entry name" value="B302_SPRY"/>
    <property type="match status" value="1"/>
</dbReference>
<gene>
    <name evidence="6" type="ORF">BCR43DRAFT_476195</name>
</gene>
<dbReference type="InterPro" id="IPR013320">
    <property type="entry name" value="ConA-like_dom_sf"/>
</dbReference>
<accession>A0A1X2H7B0</accession>
<dbReference type="InterPro" id="IPR037353">
    <property type="entry name" value="ASH2"/>
</dbReference>
<dbReference type="OMA" id="CATCSRW"/>
<feature type="region of interest" description="Disordered" evidence="4">
    <location>
        <begin position="79"/>
        <end position="145"/>
    </location>
</feature>
<dbReference type="Proteomes" id="UP000242180">
    <property type="component" value="Unassembled WGS sequence"/>
</dbReference>
<dbReference type="InterPro" id="IPR003877">
    <property type="entry name" value="SPRY_dom"/>
</dbReference>
<name>A0A1X2H7B0_SYNRA</name>
<evidence type="ECO:0000256" key="2">
    <source>
        <dbReference type="ARBA" id="ARBA00023242"/>
    </source>
</evidence>
<dbReference type="InterPro" id="IPR043136">
    <property type="entry name" value="B30.2/SPRY_sf"/>
</dbReference>
<protein>
    <recommendedName>
        <fullName evidence="5">B30.2/SPRY domain-containing protein</fullName>
    </recommendedName>
</protein>
<dbReference type="InterPro" id="IPR001870">
    <property type="entry name" value="B30.2/SPRY"/>
</dbReference>
<dbReference type="CDD" id="cd12872">
    <property type="entry name" value="SPRY_Ash2"/>
    <property type="match status" value="1"/>
</dbReference>
<dbReference type="Pfam" id="PF21198">
    <property type="entry name" value="ASH2L-like_WH"/>
    <property type="match status" value="1"/>
</dbReference>
<proteinExistence type="inferred from homology"/>
<dbReference type="Gene3D" id="2.60.120.920">
    <property type="match status" value="1"/>
</dbReference>
<organism evidence="6 7">
    <name type="scientific">Syncephalastrum racemosum</name>
    <name type="common">Filamentous fungus</name>
    <dbReference type="NCBI Taxonomy" id="13706"/>
    <lineage>
        <taxon>Eukaryota</taxon>
        <taxon>Fungi</taxon>
        <taxon>Fungi incertae sedis</taxon>
        <taxon>Mucoromycota</taxon>
        <taxon>Mucoromycotina</taxon>
        <taxon>Mucoromycetes</taxon>
        <taxon>Mucorales</taxon>
        <taxon>Syncephalastraceae</taxon>
        <taxon>Syncephalastrum</taxon>
    </lineage>
</organism>
<dbReference type="SMART" id="SM00449">
    <property type="entry name" value="SPRY"/>
    <property type="match status" value="1"/>
</dbReference>
<dbReference type="GO" id="GO:0000976">
    <property type="term" value="F:transcription cis-regulatory region binding"/>
    <property type="evidence" value="ECO:0007669"/>
    <property type="project" value="TreeGrafter"/>
</dbReference>
<evidence type="ECO:0000313" key="6">
    <source>
        <dbReference type="EMBL" id="ORY94455.1"/>
    </source>
</evidence>